<keyword evidence="3" id="KW-1185">Reference proteome</keyword>
<gene>
    <name evidence="2" type="ORF">AOQ84DRAFT_297711</name>
</gene>
<protein>
    <recommendedName>
        <fullName evidence="4">Basic proline-rich protein</fullName>
    </recommendedName>
</protein>
<feature type="compositionally biased region" description="Low complexity" evidence="1">
    <location>
        <begin position="69"/>
        <end position="98"/>
    </location>
</feature>
<feature type="region of interest" description="Disordered" evidence="1">
    <location>
        <begin position="192"/>
        <end position="229"/>
    </location>
</feature>
<dbReference type="EMBL" id="KV750146">
    <property type="protein sequence ID" value="OCL06066.1"/>
    <property type="molecule type" value="Genomic_DNA"/>
</dbReference>
<reference evidence="2 3" key="1">
    <citation type="journal article" date="2016" name="Nat. Commun.">
        <title>Ectomycorrhizal ecology is imprinted in the genome of the dominant symbiotic fungus Cenococcum geophilum.</title>
        <authorList>
            <consortium name="DOE Joint Genome Institute"/>
            <person name="Peter M."/>
            <person name="Kohler A."/>
            <person name="Ohm R.A."/>
            <person name="Kuo A."/>
            <person name="Krutzmann J."/>
            <person name="Morin E."/>
            <person name="Arend M."/>
            <person name="Barry K.W."/>
            <person name="Binder M."/>
            <person name="Choi C."/>
            <person name="Clum A."/>
            <person name="Copeland A."/>
            <person name="Grisel N."/>
            <person name="Haridas S."/>
            <person name="Kipfer T."/>
            <person name="LaButti K."/>
            <person name="Lindquist E."/>
            <person name="Lipzen A."/>
            <person name="Maire R."/>
            <person name="Meier B."/>
            <person name="Mihaltcheva S."/>
            <person name="Molinier V."/>
            <person name="Murat C."/>
            <person name="Poggeler S."/>
            <person name="Quandt C.A."/>
            <person name="Sperisen C."/>
            <person name="Tritt A."/>
            <person name="Tisserant E."/>
            <person name="Crous P.W."/>
            <person name="Henrissat B."/>
            <person name="Nehls U."/>
            <person name="Egli S."/>
            <person name="Spatafora J.W."/>
            <person name="Grigoriev I.V."/>
            <person name="Martin F.M."/>
        </authorList>
    </citation>
    <scope>NUCLEOTIDE SEQUENCE [LARGE SCALE GENOMIC DNA]</scope>
    <source>
        <strain evidence="2 3">CBS 207.34</strain>
    </source>
</reference>
<proteinExistence type="predicted"/>
<evidence type="ECO:0000313" key="3">
    <source>
        <dbReference type="Proteomes" id="UP000250140"/>
    </source>
</evidence>
<dbReference type="OrthoDB" id="5400063at2759"/>
<accession>A0A8E2EWH6</accession>
<feature type="region of interest" description="Disordered" evidence="1">
    <location>
        <begin position="1"/>
        <end position="171"/>
    </location>
</feature>
<evidence type="ECO:0000313" key="2">
    <source>
        <dbReference type="EMBL" id="OCL06066.1"/>
    </source>
</evidence>
<dbReference type="Proteomes" id="UP000250140">
    <property type="component" value="Unassembled WGS sequence"/>
</dbReference>
<evidence type="ECO:0000256" key="1">
    <source>
        <dbReference type="SAM" id="MobiDB-lite"/>
    </source>
</evidence>
<feature type="region of interest" description="Disordered" evidence="1">
    <location>
        <begin position="242"/>
        <end position="273"/>
    </location>
</feature>
<feature type="compositionally biased region" description="Low complexity" evidence="1">
    <location>
        <begin position="35"/>
        <end position="53"/>
    </location>
</feature>
<feature type="compositionally biased region" description="Polar residues" evidence="1">
    <location>
        <begin position="156"/>
        <end position="171"/>
    </location>
</feature>
<name>A0A8E2EWH6_9PEZI</name>
<organism evidence="2 3">
    <name type="scientific">Glonium stellatum</name>
    <dbReference type="NCBI Taxonomy" id="574774"/>
    <lineage>
        <taxon>Eukaryota</taxon>
        <taxon>Fungi</taxon>
        <taxon>Dikarya</taxon>
        <taxon>Ascomycota</taxon>
        <taxon>Pezizomycotina</taxon>
        <taxon>Dothideomycetes</taxon>
        <taxon>Pleosporomycetidae</taxon>
        <taxon>Gloniales</taxon>
        <taxon>Gloniaceae</taxon>
        <taxon>Glonium</taxon>
    </lineage>
</organism>
<feature type="compositionally biased region" description="Basic and acidic residues" evidence="1">
    <location>
        <begin position="242"/>
        <end position="257"/>
    </location>
</feature>
<evidence type="ECO:0008006" key="4">
    <source>
        <dbReference type="Google" id="ProtNLM"/>
    </source>
</evidence>
<dbReference type="AlphaFoldDB" id="A0A8E2EWH6"/>
<feature type="compositionally biased region" description="Low complexity" evidence="1">
    <location>
        <begin position="194"/>
        <end position="216"/>
    </location>
</feature>
<sequence>MSHFHQPRPSTPRSQTDPTPDALLHSSFHPRPRNRSPYSRSHLRSHSSSSSLSAPLMTRAHSLPTVINPSVHVSPSPSPAGRSSSPLRSPSRTRSPLRSSEDNYLHSGAPSVCDISEDAELELTPRPGQHGSPVLTVTHGNTLPRSRRRPASPLSQFTSAFGLTSAPNSAHTSPLLLATKFNESFPVNLPYPGSFSSSSVPSTPTSTRSRSPSISSLETIPDSPDAEEAAIEADNIARLKAAADAEKNGNDPLRRSSLDVPSGRTLGFGKRDARKRWSVCGAERRGDLDLETIWEDK</sequence>